<dbReference type="EC" id="1.17.4.1" evidence="2 6"/>
<comment type="function">
    <text evidence="6">Provides the precursors necessary for DNA synthesis. Catalyzes the biosynthesis of deoxyribonucleotides from the corresponding ribonucleotides.</text>
</comment>
<dbReference type="Proteomes" id="UP000195305">
    <property type="component" value="Unassembled WGS sequence"/>
</dbReference>
<dbReference type="AlphaFoldDB" id="A0A1Y4SY86"/>
<dbReference type="GO" id="GO:0005971">
    <property type="term" value="C:ribonucleoside-diphosphate reductase complex"/>
    <property type="evidence" value="ECO:0007669"/>
    <property type="project" value="TreeGrafter"/>
</dbReference>
<dbReference type="GO" id="GO:0004748">
    <property type="term" value="F:ribonucleoside-diphosphate reductase activity, thioredoxin disulfide as acceptor"/>
    <property type="evidence" value="ECO:0007669"/>
    <property type="project" value="UniProtKB-EC"/>
</dbReference>
<evidence type="ECO:0000256" key="6">
    <source>
        <dbReference type="RuleBase" id="RU003410"/>
    </source>
</evidence>
<comment type="catalytic activity">
    <reaction evidence="5 6">
        <text>a 2'-deoxyribonucleoside 5'-diphosphate + [thioredoxin]-disulfide + H2O = a ribonucleoside 5'-diphosphate + [thioredoxin]-dithiol</text>
        <dbReference type="Rhea" id="RHEA:23252"/>
        <dbReference type="Rhea" id="RHEA-COMP:10698"/>
        <dbReference type="Rhea" id="RHEA-COMP:10700"/>
        <dbReference type="ChEBI" id="CHEBI:15377"/>
        <dbReference type="ChEBI" id="CHEBI:29950"/>
        <dbReference type="ChEBI" id="CHEBI:50058"/>
        <dbReference type="ChEBI" id="CHEBI:57930"/>
        <dbReference type="ChEBI" id="CHEBI:73316"/>
        <dbReference type="EC" id="1.17.4.1"/>
    </reaction>
</comment>
<dbReference type="NCBIfam" id="TIGR02506">
    <property type="entry name" value="NrdE_NrdA"/>
    <property type="match status" value="1"/>
</dbReference>
<evidence type="ECO:0000313" key="9">
    <source>
        <dbReference type="Proteomes" id="UP000195305"/>
    </source>
</evidence>
<evidence type="ECO:0000313" key="8">
    <source>
        <dbReference type="EMBL" id="OUQ33733.1"/>
    </source>
</evidence>
<dbReference type="InterPro" id="IPR000788">
    <property type="entry name" value="RNR_lg_C"/>
</dbReference>
<dbReference type="Gene3D" id="3.20.70.20">
    <property type="match status" value="1"/>
</dbReference>
<comment type="caution">
    <text evidence="8">The sequence shown here is derived from an EMBL/GenBank/DDBJ whole genome shotgun (WGS) entry which is preliminary data.</text>
</comment>
<keyword evidence="4 6" id="KW-0215">Deoxyribonucleotide synthesis</keyword>
<dbReference type="PRINTS" id="PR01183">
    <property type="entry name" value="RIBORDTASEM1"/>
</dbReference>
<accession>A0A1Y4SY86</accession>
<dbReference type="InterPro" id="IPR039718">
    <property type="entry name" value="Rrm1"/>
</dbReference>
<dbReference type="GO" id="GO:0005524">
    <property type="term" value="F:ATP binding"/>
    <property type="evidence" value="ECO:0007669"/>
    <property type="project" value="InterPro"/>
</dbReference>
<dbReference type="InterPro" id="IPR008926">
    <property type="entry name" value="RNR_R1-su_N"/>
</dbReference>
<organism evidence="8 9">
    <name type="scientific">Massilimicrobiota timonensis</name>
    <dbReference type="NCBI Taxonomy" id="1776392"/>
    <lineage>
        <taxon>Bacteria</taxon>
        <taxon>Bacillati</taxon>
        <taxon>Bacillota</taxon>
        <taxon>Erysipelotrichia</taxon>
        <taxon>Erysipelotrichales</taxon>
        <taxon>Erysipelotrichaceae</taxon>
        <taxon>Massilimicrobiota</taxon>
    </lineage>
</organism>
<protein>
    <recommendedName>
        <fullName evidence="2 6">Ribonucleoside-diphosphate reductase</fullName>
        <ecNumber evidence="2 6">1.17.4.1</ecNumber>
    </recommendedName>
</protein>
<dbReference type="InterPro" id="IPR013509">
    <property type="entry name" value="RNR_lsu_N"/>
</dbReference>
<name>A0A1Y4SY86_9FIRM</name>
<dbReference type="SUPFAM" id="SSF51998">
    <property type="entry name" value="PFL-like glycyl radical enzymes"/>
    <property type="match status" value="1"/>
</dbReference>
<evidence type="ECO:0000256" key="3">
    <source>
        <dbReference type="ARBA" id="ARBA00023002"/>
    </source>
</evidence>
<dbReference type="PROSITE" id="PS00089">
    <property type="entry name" value="RIBORED_LARGE"/>
    <property type="match status" value="1"/>
</dbReference>
<keyword evidence="9" id="KW-1185">Reference proteome</keyword>
<dbReference type="OrthoDB" id="9762933at2"/>
<dbReference type="SUPFAM" id="SSF48168">
    <property type="entry name" value="R1 subunit of ribonucleotide reductase, N-terminal domain"/>
    <property type="match status" value="1"/>
</dbReference>
<evidence type="ECO:0000256" key="5">
    <source>
        <dbReference type="ARBA" id="ARBA00047754"/>
    </source>
</evidence>
<dbReference type="InterPro" id="IPR013346">
    <property type="entry name" value="NrdE_NrdA_C"/>
</dbReference>
<keyword evidence="3 6" id="KW-0560">Oxidoreductase</keyword>
<dbReference type="RefSeq" id="WP_087358546.1">
    <property type="nucleotide sequence ID" value="NZ_NFLJ01000025.1"/>
</dbReference>
<dbReference type="Pfam" id="PF00317">
    <property type="entry name" value="Ribonuc_red_lgN"/>
    <property type="match status" value="1"/>
</dbReference>
<evidence type="ECO:0000256" key="4">
    <source>
        <dbReference type="ARBA" id="ARBA00023116"/>
    </source>
</evidence>
<gene>
    <name evidence="8" type="ORF">B5E75_09060</name>
</gene>
<comment type="similarity">
    <text evidence="1 6">Belongs to the ribonucleoside diphosphate reductase large chain family.</text>
</comment>
<proteinExistence type="inferred from homology"/>
<dbReference type="PANTHER" id="PTHR11573:SF6">
    <property type="entry name" value="RIBONUCLEOSIDE-DIPHOSPHATE REDUCTASE LARGE SUBUNIT"/>
    <property type="match status" value="1"/>
</dbReference>
<dbReference type="Pfam" id="PF02867">
    <property type="entry name" value="Ribonuc_red_lgC"/>
    <property type="match status" value="1"/>
</dbReference>
<feature type="domain" description="Ribonucleotide reductase large subunit" evidence="7">
    <location>
        <begin position="609"/>
        <end position="631"/>
    </location>
</feature>
<dbReference type="CDD" id="cd01679">
    <property type="entry name" value="RNR_I"/>
    <property type="match status" value="1"/>
</dbReference>
<dbReference type="EMBL" id="NFLJ01000025">
    <property type="protein sequence ID" value="OUQ33733.1"/>
    <property type="molecule type" value="Genomic_DNA"/>
</dbReference>
<evidence type="ECO:0000259" key="7">
    <source>
        <dbReference type="PROSITE" id="PS00089"/>
    </source>
</evidence>
<sequence length="751" mass="87700">MNTNEQIIKFFDQTFHDSKFQSTLEKMNQDFFQDNDHFKRLYDKWMAYYHESMTLHEAIEIFILVSDEMISVEEPQWEMIAGRFLAFDIHQQVESHIQKLHLLTFYDKIKYLTQEGYYGAYILEHYNKQDIQELETYIDDERDEFFNHSGLDLLYKRYLIHDYHHQILETPQEMFMGIAMHLAIKEKKRVQWAKQFYDVLSTLKITMATPTMANARKPFHQMSSCFIDVVEDSLEGIYQSLDHFAQVSKYGGGMGLYFGKVRANGSSIRGYKGAAGGIVRWLKLVNDTAIAVDQLGVRQGAVAVYLDVWHKDLPEFLQIRTNNGDDRMKAHDIFPAVCFPRLFWKLAKENLDASWYMMCPHEIYEVKGYHLEDSYGQEWEQRYDECVQDPRISKRVMSVKEVVRLIIRSLVETGTPFAFNRDEVNEMNPNHHQGMIYCSNLCTEIAQNMKAMTFLGKEIVEVNGESIVVEKTKPGDFVVCNLASLTLGRINVDDEQELQHVIQTTVRALDNVIDLNYYPLPYAKITNHQYRAIGLGTSGYHHLLSLKGIPFESEQHLQFVDQLYEKINYYTLEASCQLAREKGSYAYFQGSDYDTGLYFQKRHYHSSMWQKLQKDIHQYGLRNGYCLAIAPTSSTSIIAGTTAAVDPIMKKFFIEEKKGSMMRRVAPDLNPKTFWLYKNAHYMDQNWIVQAAGIRQRHIDQSQSVNIYMTQDFTFRKLLDLYILASECHVKTLYYVRSQSLEIEECESCSA</sequence>
<evidence type="ECO:0000256" key="1">
    <source>
        <dbReference type="ARBA" id="ARBA00010406"/>
    </source>
</evidence>
<dbReference type="UniPathway" id="UPA00326"/>
<dbReference type="PANTHER" id="PTHR11573">
    <property type="entry name" value="RIBONUCLEOSIDE-DIPHOSPHATE REDUCTASE LARGE CHAIN"/>
    <property type="match status" value="1"/>
</dbReference>
<evidence type="ECO:0000256" key="2">
    <source>
        <dbReference type="ARBA" id="ARBA00012274"/>
    </source>
</evidence>
<reference evidence="8 9" key="1">
    <citation type="journal article" date="2018" name="BMC Genomics">
        <title>Whole genome sequencing and function prediction of 133 gut anaerobes isolated from chicken caecum in pure cultures.</title>
        <authorList>
            <person name="Medvecky M."/>
            <person name="Cejkova D."/>
            <person name="Polansky O."/>
            <person name="Karasova D."/>
            <person name="Kubasova T."/>
            <person name="Cizek A."/>
            <person name="Rychlik I."/>
        </authorList>
    </citation>
    <scope>NUCLEOTIDE SEQUENCE [LARGE SCALE GENOMIC DNA]</scope>
    <source>
        <strain evidence="8 9">An13</strain>
    </source>
</reference>
<dbReference type="GO" id="GO:0009263">
    <property type="term" value="P:deoxyribonucleotide biosynthetic process"/>
    <property type="evidence" value="ECO:0007669"/>
    <property type="project" value="UniProtKB-KW"/>
</dbReference>